<reference evidence="4" key="1">
    <citation type="submission" date="2021-11" db="EMBL/GenBank/DDBJ databases">
        <title>Description of a new species Pelosinus isolated from the bottom sediments of Lake Baikal.</title>
        <authorList>
            <person name="Zakharyuk A."/>
        </authorList>
    </citation>
    <scope>NUCLEOTIDE SEQUENCE</scope>
    <source>
        <strain evidence="4">Bkl1</strain>
    </source>
</reference>
<feature type="domain" description="DUF4352" evidence="3">
    <location>
        <begin position="81"/>
        <end position="191"/>
    </location>
</feature>
<sequence length="203" mass="21771">MNSSDANPKSKMSKSKQGCFGCLGLIVILIVIGAIFGNSGSDSSKQASKQQQVKEPEYNYTCDVQGVGKVKGLFVSDVGVAIFETKDVDSIDSSFSTTKAQGIFKIVSVVVSNNQKDAITMDGNSFKLIDDKGREFSYSVHGSTALQMKGRNTLFLEQINPGNTVSGVIPFDVPKDANIVKMVFTGGFSGKKGELPYKIMKAE</sequence>
<gene>
    <name evidence="4" type="ORF">LMF89_20215</name>
</gene>
<comment type="caution">
    <text evidence="4">The sequence shown here is derived from an EMBL/GenBank/DDBJ whole genome shotgun (WGS) entry which is preliminary data.</text>
</comment>
<protein>
    <submittedName>
        <fullName evidence="4">DUF4352 domain-containing protein</fullName>
    </submittedName>
</protein>
<evidence type="ECO:0000313" key="4">
    <source>
        <dbReference type="EMBL" id="MCC5467664.1"/>
    </source>
</evidence>
<evidence type="ECO:0000256" key="2">
    <source>
        <dbReference type="SAM" id="Phobius"/>
    </source>
</evidence>
<dbReference type="RefSeq" id="WP_229536630.1">
    <property type="nucleotide sequence ID" value="NZ_JAJHJB010000037.1"/>
</dbReference>
<keyword evidence="2" id="KW-1133">Transmembrane helix</keyword>
<keyword evidence="2" id="KW-0472">Membrane</keyword>
<keyword evidence="1" id="KW-0732">Signal</keyword>
<dbReference type="Gene3D" id="2.60.40.1240">
    <property type="match status" value="1"/>
</dbReference>
<name>A0ABS8I043_9FIRM</name>
<dbReference type="Pfam" id="PF11611">
    <property type="entry name" value="DUF4352"/>
    <property type="match status" value="1"/>
</dbReference>
<evidence type="ECO:0000256" key="1">
    <source>
        <dbReference type="ARBA" id="ARBA00022729"/>
    </source>
</evidence>
<accession>A0ABS8I043</accession>
<dbReference type="Proteomes" id="UP001165492">
    <property type="component" value="Unassembled WGS sequence"/>
</dbReference>
<organism evidence="4 5">
    <name type="scientific">Pelosinus baikalensis</name>
    <dbReference type="NCBI Taxonomy" id="2892015"/>
    <lineage>
        <taxon>Bacteria</taxon>
        <taxon>Bacillati</taxon>
        <taxon>Bacillota</taxon>
        <taxon>Negativicutes</taxon>
        <taxon>Selenomonadales</taxon>
        <taxon>Sporomusaceae</taxon>
        <taxon>Pelosinus</taxon>
    </lineage>
</organism>
<feature type="transmembrane region" description="Helical" evidence="2">
    <location>
        <begin position="18"/>
        <end position="37"/>
    </location>
</feature>
<evidence type="ECO:0000313" key="5">
    <source>
        <dbReference type="Proteomes" id="UP001165492"/>
    </source>
</evidence>
<keyword evidence="2" id="KW-0812">Transmembrane</keyword>
<dbReference type="InterPro" id="IPR029050">
    <property type="entry name" value="Immunoprotect_excell_Ig-like"/>
</dbReference>
<evidence type="ECO:0000259" key="3">
    <source>
        <dbReference type="Pfam" id="PF11611"/>
    </source>
</evidence>
<dbReference type="InterPro" id="IPR029051">
    <property type="entry name" value="DUF4352"/>
</dbReference>
<dbReference type="EMBL" id="JAJHJB010000037">
    <property type="protein sequence ID" value="MCC5467664.1"/>
    <property type="molecule type" value="Genomic_DNA"/>
</dbReference>
<keyword evidence="5" id="KW-1185">Reference proteome</keyword>
<proteinExistence type="predicted"/>